<evidence type="ECO:0000313" key="6">
    <source>
        <dbReference type="EMBL" id="AFZ37203.1"/>
    </source>
</evidence>
<evidence type="ECO:0000259" key="5">
    <source>
        <dbReference type="Pfam" id="PF04357"/>
    </source>
</evidence>
<reference evidence="7" key="1">
    <citation type="journal article" date="2013" name="Proc. Natl. Acad. Sci. U.S.A.">
        <title>Improving the coverage of the cyanobacterial phylum using diversity-driven genome sequencing.</title>
        <authorList>
            <person name="Shih P.M."/>
            <person name="Wu D."/>
            <person name="Latifi A."/>
            <person name="Axen S.D."/>
            <person name="Fewer D.P."/>
            <person name="Talla E."/>
            <person name="Calteau A."/>
            <person name="Cai F."/>
            <person name="Tandeau de Marsac N."/>
            <person name="Rippka R."/>
            <person name="Herdman M."/>
            <person name="Sivonen K."/>
            <person name="Coursin T."/>
            <person name="Laurent T."/>
            <person name="Goodwin L."/>
            <person name="Nolan M."/>
            <person name="Davenport K.W."/>
            <person name="Han C.S."/>
            <person name="Rubin E.M."/>
            <person name="Eisen J.A."/>
            <person name="Woyke T."/>
            <person name="Gugger M."/>
            <person name="Kerfeld C.A."/>
        </authorList>
    </citation>
    <scope>NUCLEOTIDE SEQUENCE [LARGE SCALE GENOMIC DNA]</scope>
    <source>
        <strain evidence="7">ATCC 29371 / PCC 7437</strain>
    </source>
</reference>
<evidence type="ECO:0000256" key="2">
    <source>
        <dbReference type="ARBA" id="ARBA00022692"/>
    </source>
</evidence>
<sequence length="1817" mass="197361">MTKFLQNPPPNPEPSSFWQMFLEKIKHPSKITIIGFSTFAIVGLGYWGTKVLVKQKLPSFLEQQISQIINRPVDFGEVESVSLRGITFDSLTVPPTATDPGKVAIDRVEVGFNILPLIFKRTLPLEITLVQPEVYLEQAKDNSWLDLNLQTQDGEPSIYVDLTVNVEEGNITAVPYNQSPIEVQLDGSGRYNPTGDQLVEYDLDAAIEQAKAKIKGQTTIASGQTNTKLQINDLVLTDVTSLIPNSPINLNSGKLNADLDINIPSFEEITAANIEGQVNLQNVQGEVEDLSSSLTAKSQLNFGGRNAQVNDTQVNLGNLTAKLKGTVDLQQGYDLNVDVLPFSLSGLQQTFNTSFPVDLAGEVAAQLQLSGAIKEPLLTGTINNTKTLTVAQTKLKSVQANFAANLSEVVLKNLEAIPLAGGQIQGQGIIDTNIQQSLENHQAIDATNMPLAFNFKATLPTEKIVSPYYNFPQEIAVNTFNAEGKVRGTLANPQANLQWQIPQASTTTVENISGSGTVLFADNQLLLDDTEVLVGEGRLNVEGNANLNNQQWQTNITASALALSPFLSQLNTSAVNFDRPITLEKGTINLNGRLDQLNPNQVTGIANLNLAVNGSDVNLDSRLTSGNLQATANTGRIALNQFIPSLPLATTLESSRINLSGQLQQLLTLADNPNLSTIKANLDANLAVANGTINAQGSLNNNRWQTNLNANNLNSNLLAQTFAPQNLQNLNLDNLDGQIELAGSLNPLLNNQVNLPIQANQIALQLGEQSLNAQGDLILSNLTTNPDLDRVNLNVDANLDFEQLPIDQLIAQTSNNNDLLAESVNVYGQANFQGQFVGNNLISAPTNPENLNLTGNLSLNNFAFNDVVFDPVMAGQVNINPANELAVNLKGEQDVIAATAEPCTANRCRFPYLPTSLELRQGENTSQPVIATGNRQGDVFSLDIQNFPLALLNLAPGEPLGIQGALNGQTTGEINANLFTLATTGNVTVEQPAIGYIQAKKFAANFNYNPEQNLAEVATSSLEFGNSEYNFNGGVNLATGQLEGELNIPQAYVQDILTTFRWFTLEDLTRLFQTPNYAQANQVAPNNIETASESLVRKLKLLRQIENQIQAEAAAKQAGEVPTDLDIRGAYGGEILLAGTITNPQINFSVEANDWEWQPQPAFANIVPPLGFIKEEIQFIAINQILLQGIYQDSIVNLDNARIQVEDATVALQGKLSPAQPENASFQIENLSLDVINRFINIPVDIAGVINSNGTITGTLSQPQLEGNITFSDGAYNGQALPETIAGNYIYTDDKLQFATTEPSSIQVDATVPYPIQPGNDTITANLDLGTEAFSLLGIFTQDNLTWLGGEGTATLRATGRLDLNRATPLYALNATGEVNLQDAQVKNKYFSEPLIATGKATLNNQLVNVEQLTGKFAEKDLTVTGTLPILYSVSSIENPLTINLPEGKINLEELYEGDVAGNVIVTGAALEPIIGGEVFLTDGEVFIPEQEDNDSTVATNINLIRNNNADSPAIITRLNNFQVNLDNFKIEQSPLYEFNVQGNLSLNGTADTVSNIEPKGTIFINKGNVDWLSSNFTLVRNRQNTAVFTPEAGFLNPYLDVQMKTEVSNLNNLRQLEPDRNEISDDISQVGRTEVITVNLIIDGEAEELLPTLGQTASNCNVRPDNVPPSGEVNYSQTELNQLATCINVAALNGQRDRNLLNSPAVQLTSTPTRSQGEIVNLLGNQFLSFAEELQNSNAEELLNFGVAQFVITPIQRRLFYRVEDFVVGVGQNIGLDYLRVYPYLEGIYEIKNDASVRATYDYVLNEGRIEYQLRF</sequence>
<dbReference type="PANTHER" id="PTHR34457">
    <property type="entry name" value="EMBRYO DEFECTIVE 2410"/>
    <property type="match status" value="1"/>
</dbReference>
<evidence type="ECO:0000256" key="3">
    <source>
        <dbReference type="ARBA" id="ARBA00022989"/>
    </source>
</evidence>
<gene>
    <name evidence="6" type="ordered locus">Sta7437_3707</name>
</gene>
<dbReference type="OrthoDB" id="536281at2"/>
<evidence type="ECO:0000256" key="1">
    <source>
        <dbReference type="ARBA" id="ARBA00004167"/>
    </source>
</evidence>
<proteinExistence type="predicted"/>
<dbReference type="eggNOG" id="COG2911">
    <property type="taxonomic scope" value="Bacteria"/>
</dbReference>
<keyword evidence="3" id="KW-1133">Transmembrane helix</keyword>
<evidence type="ECO:0000256" key="4">
    <source>
        <dbReference type="ARBA" id="ARBA00023136"/>
    </source>
</evidence>
<organism evidence="6 7">
    <name type="scientific">Stanieria cyanosphaera (strain ATCC 29371 / PCC 7437)</name>
    <dbReference type="NCBI Taxonomy" id="111780"/>
    <lineage>
        <taxon>Bacteria</taxon>
        <taxon>Bacillati</taxon>
        <taxon>Cyanobacteriota</taxon>
        <taxon>Cyanophyceae</taxon>
        <taxon>Pleurocapsales</taxon>
        <taxon>Dermocarpellaceae</taxon>
        <taxon>Stanieria</taxon>
    </lineage>
</organism>
<keyword evidence="7" id="KW-1185">Reference proteome</keyword>
<dbReference type="Pfam" id="PF04357">
    <property type="entry name" value="TamB"/>
    <property type="match status" value="1"/>
</dbReference>
<dbReference type="PANTHER" id="PTHR34457:SF3">
    <property type="entry name" value="PROTEIN TIC236, CHLOROPLASTIC"/>
    <property type="match status" value="1"/>
</dbReference>
<keyword evidence="4" id="KW-0472">Membrane</keyword>
<dbReference type="InterPro" id="IPR053022">
    <property type="entry name" value="Chloroplast_translocon_comp"/>
</dbReference>
<protein>
    <recommendedName>
        <fullName evidence="5">Translocation and assembly module TamB C-terminal domain-containing protein</fullName>
    </recommendedName>
</protein>
<dbReference type="Proteomes" id="UP000010473">
    <property type="component" value="Chromosome"/>
</dbReference>
<dbReference type="KEGG" id="scs:Sta7437_3707"/>
<comment type="subcellular location">
    <subcellularLocation>
        <location evidence="1">Membrane</location>
        <topology evidence="1">Single-pass membrane protein</topology>
    </subcellularLocation>
</comment>
<dbReference type="HOGENOM" id="CLU_001223_0_0_3"/>
<keyword evidence="2" id="KW-0812">Transmembrane</keyword>
<name>K9XXF4_STAC7</name>
<dbReference type="EMBL" id="CP003653">
    <property type="protein sequence ID" value="AFZ37203.1"/>
    <property type="molecule type" value="Genomic_DNA"/>
</dbReference>
<feature type="domain" description="Translocation and assembly module TamB C-terminal" evidence="5">
    <location>
        <begin position="1412"/>
        <end position="1782"/>
    </location>
</feature>
<accession>K9XXF4</accession>
<dbReference type="STRING" id="111780.Sta7437_3707"/>
<dbReference type="eggNOG" id="COG2982">
    <property type="taxonomic scope" value="Bacteria"/>
</dbReference>
<dbReference type="InterPro" id="IPR007452">
    <property type="entry name" value="TamB_C"/>
</dbReference>
<evidence type="ECO:0000313" key="7">
    <source>
        <dbReference type="Proteomes" id="UP000010473"/>
    </source>
</evidence>
<dbReference type="RefSeq" id="WP_015194864.1">
    <property type="nucleotide sequence ID" value="NC_019748.1"/>
</dbReference>
<dbReference type="GO" id="GO:0005886">
    <property type="term" value="C:plasma membrane"/>
    <property type="evidence" value="ECO:0007669"/>
    <property type="project" value="InterPro"/>
</dbReference>
<dbReference type="GO" id="GO:0009306">
    <property type="term" value="P:protein secretion"/>
    <property type="evidence" value="ECO:0007669"/>
    <property type="project" value="InterPro"/>
</dbReference>